<evidence type="ECO:0000256" key="1">
    <source>
        <dbReference type="SAM" id="MobiDB-lite"/>
    </source>
</evidence>
<feature type="non-terminal residue" evidence="2">
    <location>
        <position position="85"/>
    </location>
</feature>
<feature type="compositionally biased region" description="Low complexity" evidence="1">
    <location>
        <begin position="74"/>
        <end position="85"/>
    </location>
</feature>
<protein>
    <submittedName>
        <fullName evidence="2">Uncharacterized protein</fullName>
    </submittedName>
</protein>
<gene>
    <name evidence="2" type="ORF">AVDCRST_MAG88-2555</name>
</gene>
<dbReference type="EMBL" id="CADCWM010000633">
    <property type="protein sequence ID" value="CAA9573286.1"/>
    <property type="molecule type" value="Genomic_DNA"/>
</dbReference>
<feature type="region of interest" description="Disordered" evidence="1">
    <location>
        <begin position="46"/>
        <end position="85"/>
    </location>
</feature>
<name>A0A6J4VAT7_9BACT</name>
<accession>A0A6J4VAT7</accession>
<sequence>WLPTLSRNYTHWSISSVRRTQPHCWPTLGVWPCGGVAMSCRRCTPRRRSPASMNCAATSSRTRRVSRSSMLPSAAGARKAAPGVA</sequence>
<reference evidence="2" key="1">
    <citation type="submission" date="2020-02" db="EMBL/GenBank/DDBJ databases">
        <authorList>
            <person name="Meier V. D."/>
        </authorList>
    </citation>
    <scope>NUCLEOTIDE SEQUENCE</scope>
    <source>
        <strain evidence="2">AVDCRST_MAG88</strain>
    </source>
</reference>
<dbReference type="AlphaFoldDB" id="A0A6J4VAT7"/>
<evidence type="ECO:0000313" key="2">
    <source>
        <dbReference type="EMBL" id="CAA9573286.1"/>
    </source>
</evidence>
<proteinExistence type="predicted"/>
<organism evidence="2">
    <name type="scientific">uncultured Thermomicrobiales bacterium</name>
    <dbReference type="NCBI Taxonomy" id="1645740"/>
    <lineage>
        <taxon>Bacteria</taxon>
        <taxon>Pseudomonadati</taxon>
        <taxon>Thermomicrobiota</taxon>
        <taxon>Thermomicrobia</taxon>
        <taxon>Thermomicrobiales</taxon>
        <taxon>environmental samples</taxon>
    </lineage>
</organism>
<feature type="non-terminal residue" evidence="2">
    <location>
        <position position="1"/>
    </location>
</feature>